<dbReference type="EMBL" id="JAHKSW010000008">
    <property type="protein sequence ID" value="KAG7329491.1"/>
    <property type="molecule type" value="Genomic_DNA"/>
</dbReference>
<reference evidence="1 2" key="1">
    <citation type="submission" date="2021-06" db="EMBL/GenBank/DDBJ databases">
        <title>Chromosome-level genome assembly of the red-tail catfish (Hemibagrus wyckioides).</title>
        <authorList>
            <person name="Shao F."/>
        </authorList>
    </citation>
    <scope>NUCLEOTIDE SEQUENCE [LARGE SCALE GENOMIC DNA]</scope>
    <source>
        <strain evidence="1">EC202008001</strain>
        <tissue evidence="1">Blood</tissue>
    </source>
</reference>
<evidence type="ECO:0000313" key="2">
    <source>
        <dbReference type="Proteomes" id="UP000824219"/>
    </source>
</evidence>
<accession>A0A9D3NVV7</accession>
<comment type="caution">
    <text evidence="1">The sequence shown here is derived from an EMBL/GenBank/DDBJ whole genome shotgun (WGS) entry which is preliminary data.</text>
</comment>
<dbReference type="Proteomes" id="UP000824219">
    <property type="component" value="Linkage Group LG08"/>
</dbReference>
<keyword evidence="2" id="KW-1185">Reference proteome</keyword>
<protein>
    <submittedName>
        <fullName evidence="1">Uncharacterized protein</fullName>
    </submittedName>
</protein>
<sequence>MESGAQRGRCDRLLLRDSEDVCDTMRSPRSRAEYLITHIAATCGSEASCLRGSGSRGGDETLDSELLLVVLMLLGEPLGSVRIPSPPTQTIRGSSPLSHHRNLRLQVIRCLLKVCAPPLWKKRGADGRLMDEAEFPENVALVPEKSNVHVHVHEAQSGEEPFPVPA</sequence>
<dbReference type="AlphaFoldDB" id="A0A9D3NVV7"/>
<proteinExistence type="predicted"/>
<organism evidence="1 2">
    <name type="scientific">Hemibagrus wyckioides</name>
    <dbReference type="NCBI Taxonomy" id="337641"/>
    <lineage>
        <taxon>Eukaryota</taxon>
        <taxon>Metazoa</taxon>
        <taxon>Chordata</taxon>
        <taxon>Craniata</taxon>
        <taxon>Vertebrata</taxon>
        <taxon>Euteleostomi</taxon>
        <taxon>Actinopterygii</taxon>
        <taxon>Neopterygii</taxon>
        <taxon>Teleostei</taxon>
        <taxon>Ostariophysi</taxon>
        <taxon>Siluriformes</taxon>
        <taxon>Bagridae</taxon>
        <taxon>Hemibagrus</taxon>
    </lineage>
</organism>
<evidence type="ECO:0000313" key="1">
    <source>
        <dbReference type="EMBL" id="KAG7329491.1"/>
    </source>
</evidence>
<name>A0A9D3NVV7_9TELE</name>
<gene>
    <name evidence="1" type="ORF">KOW79_007665</name>
</gene>